<dbReference type="PANTHER" id="PTHR43798">
    <property type="entry name" value="MONOACYLGLYCEROL LIPASE"/>
    <property type="match status" value="1"/>
</dbReference>
<reference evidence="1 2" key="1">
    <citation type="submission" date="2017-01" db="EMBL/GenBank/DDBJ databases">
        <title>Genomic analysis of Xuhuaishuia manganoxidans DY6-4.</title>
        <authorList>
            <person name="Wang X."/>
        </authorList>
    </citation>
    <scope>NUCLEOTIDE SEQUENCE [LARGE SCALE GENOMIC DNA]</scope>
    <source>
        <strain evidence="1 2">DY6-4</strain>
    </source>
</reference>
<name>A0A1U7DKE3_9RHOB</name>
<dbReference type="GO" id="GO:0016787">
    <property type="term" value="F:hydrolase activity"/>
    <property type="evidence" value="ECO:0007669"/>
    <property type="project" value="UniProtKB-KW"/>
</dbReference>
<dbReference type="EMBL" id="CP019124">
    <property type="protein sequence ID" value="APX90441.1"/>
    <property type="molecule type" value="Genomic_DNA"/>
</dbReference>
<dbReference type="InterPro" id="IPR000073">
    <property type="entry name" value="AB_hydrolase_1"/>
</dbReference>
<dbReference type="RefSeq" id="WP_076980459.1">
    <property type="nucleotide sequence ID" value="NZ_CP019124.1"/>
</dbReference>
<evidence type="ECO:0000313" key="1">
    <source>
        <dbReference type="EMBL" id="APX90441.1"/>
    </source>
</evidence>
<protein>
    <submittedName>
        <fullName evidence="1">Alpha/beta hydrolase</fullName>
    </submittedName>
</protein>
<accession>A0A2M9DCF0</accession>
<dbReference type="Proteomes" id="UP000187266">
    <property type="component" value="Chromosome"/>
</dbReference>
<dbReference type="InterPro" id="IPR050266">
    <property type="entry name" value="AB_hydrolase_sf"/>
</dbReference>
<dbReference type="Pfam" id="PF12697">
    <property type="entry name" value="Abhydrolase_6"/>
    <property type="match status" value="1"/>
</dbReference>
<keyword evidence="2" id="KW-1185">Reference proteome</keyword>
<dbReference type="InterPro" id="IPR029058">
    <property type="entry name" value="AB_hydrolase_fold"/>
</dbReference>
<gene>
    <name evidence="1" type="ORF">BV394_12465</name>
</gene>
<evidence type="ECO:0000313" key="2">
    <source>
        <dbReference type="Proteomes" id="UP000187266"/>
    </source>
</evidence>
<dbReference type="GO" id="GO:0016020">
    <property type="term" value="C:membrane"/>
    <property type="evidence" value="ECO:0007669"/>
    <property type="project" value="TreeGrafter"/>
</dbReference>
<dbReference type="AlphaFoldDB" id="A0A1U7DKE3"/>
<sequence length="291" mass="31594">MTGGASPQAARFTASDGVGLAYDDTHPQGHPDPAMVPVLCLSGLSRNARDFEYVLPHLGPGRVLRLDYRGRGRSDYADPGTYSVPTEARDALELLDHLGLERAAILGTSRGGLIAMFLAATAPGRLAGVCLNDVGPQIAPKGIEDIRAYLGRNPAATDMDTLARERARIAGGFVGVPHARWLNEVRHNYREKAGRLVIDYDPRLREAVLPSLDRPVDLWPLFEAMAGLPLALIRGANSDLLSPATAAEMRRRRPDMIFAEVPDRGHVPFMDEAESLAAIRQFKEAIGWTST</sequence>
<accession>A0A1U7DKE3</accession>
<dbReference type="Gene3D" id="3.40.50.1820">
    <property type="entry name" value="alpha/beta hydrolase"/>
    <property type="match status" value="1"/>
</dbReference>
<dbReference type="SUPFAM" id="SSF53474">
    <property type="entry name" value="alpha/beta-Hydrolases"/>
    <property type="match status" value="1"/>
</dbReference>
<keyword evidence="1" id="KW-0378">Hydrolase</keyword>
<dbReference type="PANTHER" id="PTHR43798:SF33">
    <property type="entry name" value="HYDROLASE, PUTATIVE (AFU_ORTHOLOGUE AFUA_2G14860)-RELATED"/>
    <property type="match status" value="1"/>
</dbReference>
<organism evidence="1 2">
    <name type="scientific">Brevirhabdus pacifica</name>
    <dbReference type="NCBI Taxonomy" id="1267768"/>
    <lineage>
        <taxon>Bacteria</taxon>
        <taxon>Pseudomonadati</taxon>
        <taxon>Pseudomonadota</taxon>
        <taxon>Alphaproteobacteria</taxon>
        <taxon>Rhodobacterales</taxon>
        <taxon>Paracoccaceae</taxon>
        <taxon>Brevirhabdus</taxon>
    </lineage>
</organism>
<dbReference type="STRING" id="1267768.BV394_12465"/>
<proteinExistence type="predicted"/>